<keyword evidence="5" id="KW-0813">Transport</keyword>
<dbReference type="Proteomes" id="UP001163387">
    <property type="component" value="Chromosome"/>
</dbReference>
<accession>A0ABM8BWP3</accession>
<feature type="transmembrane region" description="Helical" evidence="13">
    <location>
        <begin position="279"/>
        <end position="297"/>
    </location>
</feature>
<feature type="transmembrane region" description="Helical" evidence="13">
    <location>
        <begin position="424"/>
        <end position="447"/>
    </location>
</feature>
<sequence length="473" mass="52925">MKMLNKDNLSFYKMALLFMIPICAQSLIETLINLMNNFVVGQFGNDDAIAGVASSSNIYDMVWYIFFAIVATGNIFTAQYLGIKDKKKIQETTNIKLFYTLIFSIFFVVILELFSKQIMGIILGAEDNSHQNAIDIAKEYSKLIAWNYPLLGFAFIMSITMNTCGNVKTPLITSICSLLLNTFLVCILSLPYSGGPQLGIEGLAISLIISRAVECFILLGYLIYKKPIYAPNWNIFKFTKDLHKKYIITFIPLFASQVLFGVSVVMLTALYSHFGDTEVVAAVQIVGSVVAIFYSTFRGYNALVGYAVGSKLGLGELVLAKENAKKILKLSFAISTVIALIILGSAFWVPKVLFPNLSNNAMKLAVWYMAFSAVTYFFINMMQPLFSFLYAGGYTLIISIADLFLIWFIDIFITFALLQWTDLSIKMVIMISCLSKSADFICAYVFYKIIPWNKNIINSKVESVAHPTFEPHG</sequence>
<comment type="similarity">
    <text evidence="3">Belongs to the multi antimicrobial extrusion (MATE) (TC 2.A.66.1) family.</text>
</comment>
<keyword evidence="10" id="KW-0406">Ion transport</keyword>
<keyword evidence="11 13" id="KW-0472">Membrane</keyword>
<evidence type="ECO:0000256" key="7">
    <source>
        <dbReference type="ARBA" id="ARBA00022475"/>
    </source>
</evidence>
<feature type="transmembrane region" description="Helical" evidence="13">
    <location>
        <begin position="330"/>
        <end position="349"/>
    </location>
</feature>
<dbReference type="EMBL" id="AP026933">
    <property type="protein sequence ID" value="BDT04299.1"/>
    <property type="molecule type" value="Genomic_DNA"/>
</dbReference>
<feature type="transmembrane region" description="Helical" evidence="13">
    <location>
        <begin position="171"/>
        <end position="192"/>
    </location>
</feature>
<evidence type="ECO:0000313" key="14">
    <source>
        <dbReference type="EMBL" id="BDT04299.1"/>
    </source>
</evidence>
<dbReference type="InterPro" id="IPR048279">
    <property type="entry name" value="MdtK-like"/>
</dbReference>
<feature type="transmembrane region" description="Helical" evidence="13">
    <location>
        <begin position="61"/>
        <end position="83"/>
    </location>
</feature>
<evidence type="ECO:0000256" key="2">
    <source>
        <dbReference type="ARBA" id="ARBA00004651"/>
    </source>
</evidence>
<evidence type="ECO:0000256" key="5">
    <source>
        <dbReference type="ARBA" id="ARBA00022448"/>
    </source>
</evidence>
<dbReference type="PANTHER" id="PTHR43298:SF2">
    <property type="entry name" value="FMN_FAD EXPORTER YEEO-RELATED"/>
    <property type="match status" value="1"/>
</dbReference>
<evidence type="ECO:0000256" key="4">
    <source>
        <dbReference type="ARBA" id="ARBA00020268"/>
    </source>
</evidence>
<dbReference type="InterPro" id="IPR050222">
    <property type="entry name" value="MATE_MdtK"/>
</dbReference>
<gene>
    <name evidence="14" type="ORF">SHM_19450</name>
</gene>
<name>A0ABM8BWP3_9MOLU</name>
<protein>
    <recommendedName>
        <fullName evidence="4">Probable multidrug resistance protein NorM</fullName>
    </recommendedName>
    <alternativeName>
        <fullName evidence="12">Multidrug-efflux transporter</fullName>
    </alternativeName>
</protein>
<evidence type="ECO:0000256" key="6">
    <source>
        <dbReference type="ARBA" id="ARBA00022449"/>
    </source>
</evidence>
<dbReference type="InterPro" id="IPR002528">
    <property type="entry name" value="MATE_fam"/>
</dbReference>
<keyword evidence="6" id="KW-0050">Antiport</keyword>
<evidence type="ECO:0000256" key="8">
    <source>
        <dbReference type="ARBA" id="ARBA00022692"/>
    </source>
</evidence>
<evidence type="ECO:0000256" key="11">
    <source>
        <dbReference type="ARBA" id="ARBA00023136"/>
    </source>
</evidence>
<dbReference type="PANTHER" id="PTHR43298">
    <property type="entry name" value="MULTIDRUG RESISTANCE PROTEIN NORM-RELATED"/>
    <property type="match status" value="1"/>
</dbReference>
<keyword evidence="15" id="KW-1185">Reference proteome</keyword>
<dbReference type="PIRSF" id="PIRSF006603">
    <property type="entry name" value="DinF"/>
    <property type="match status" value="1"/>
</dbReference>
<evidence type="ECO:0000256" key="1">
    <source>
        <dbReference type="ARBA" id="ARBA00003408"/>
    </source>
</evidence>
<evidence type="ECO:0000256" key="12">
    <source>
        <dbReference type="ARBA" id="ARBA00031636"/>
    </source>
</evidence>
<dbReference type="Pfam" id="PF01554">
    <property type="entry name" value="MatE"/>
    <property type="match status" value="1"/>
</dbReference>
<evidence type="ECO:0000256" key="13">
    <source>
        <dbReference type="SAM" id="Phobius"/>
    </source>
</evidence>
<feature type="transmembrane region" description="Helical" evidence="13">
    <location>
        <begin position="391"/>
        <end position="418"/>
    </location>
</feature>
<evidence type="ECO:0000256" key="3">
    <source>
        <dbReference type="ARBA" id="ARBA00010199"/>
    </source>
</evidence>
<feature type="transmembrane region" description="Helical" evidence="13">
    <location>
        <begin position="245"/>
        <end position="267"/>
    </location>
</feature>
<reference evidence="14 15" key="1">
    <citation type="journal article" date="2022" name="Front. Microbiol.">
        <title>Male-killing mechanisms vary between Spiroplasma species.</title>
        <authorList>
            <person name="Arai H."/>
            <person name="Inoue M."/>
            <person name="Kageyama D."/>
        </authorList>
    </citation>
    <scope>NUCLEOTIDE SEQUENCE [LARGE SCALE GENOMIC DNA]</scope>
    <source>
        <strain evidence="15">sHm</strain>
    </source>
</reference>
<feature type="transmembrane region" description="Helical" evidence="13">
    <location>
        <begin position="145"/>
        <end position="164"/>
    </location>
</feature>
<feature type="transmembrane region" description="Helical" evidence="13">
    <location>
        <begin position="204"/>
        <end position="224"/>
    </location>
</feature>
<comment type="subcellular location">
    <subcellularLocation>
        <location evidence="2">Cell membrane</location>
        <topology evidence="2">Multi-pass membrane protein</topology>
    </subcellularLocation>
</comment>
<evidence type="ECO:0000313" key="15">
    <source>
        <dbReference type="Proteomes" id="UP001163387"/>
    </source>
</evidence>
<proteinExistence type="inferred from homology"/>
<keyword evidence="9 13" id="KW-1133">Transmembrane helix</keyword>
<feature type="transmembrane region" description="Helical" evidence="13">
    <location>
        <begin position="95"/>
        <end position="114"/>
    </location>
</feature>
<keyword evidence="7" id="KW-1003">Cell membrane</keyword>
<evidence type="ECO:0000256" key="9">
    <source>
        <dbReference type="ARBA" id="ARBA00022989"/>
    </source>
</evidence>
<keyword evidence="8 13" id="KW-0812">Transmembrane</keyword>
<evidence type="ECO:0000256" key="10">
    <source>
        <dbReference type="ARBA" id="ARBA00023065"/>
    </source>
</evidence>
<organism evidence="14 15">
    <name type="scientific">Spiroplasma ixodetis</name>
    <dbReference type="NCBI Taxonomy" id="2141"/>
    <lineage>
        <taxon>Bacteria</taxon>
        <taxon>Bacillati</taxon>
        <taxon>Mycoplasmatota</taxon>
        <taxon>Mollicutes</taxon>
        <taxon>Entomoplasmatales</taxon>
        <taxon>Spiroplasmataceae</taxon>
        <taxon>Spiroplasma</taxon>
    </lineage>
</organism>
<feature type="transmembrane region" description="Helical" evidence="13">
    <location>
        <begin position="361"/>
        <end position="379"/>
    </location>
</feature>
<comment type="function">
    <text evidence="1">Multidrug efflux pump.</text>
</comment>